<protein>
    <recommendedName>
        <fullName evidence="3">OmpR/PhoB-type domain-containing protein</fullName>
    </recommendedName>
</protein>
<dbReference type="CDD" id="cd00383">
    <property type="entry name" value="trans_reg_C"/>
    <property type="match status" value="1"/>
</dbReference>
<dbReference type="Proteomes" id="UP000279760">
    <property type="component" value="Chromosome 1"/>
</dbReference>
<gene>
    <name evidence="4" type="ORF">ECB94_06720</name>
</gene>
<dbReference type="EMBL" id="CP033577">
    <property type="protein sequence ID" value="AYV21023.1"/>
    <property type="molecule type" value="Genomic_DNA"/>
</dbReference>
<dbReference type="Pfam" id="PF00486">
    <property type="entry name" value="Trans_reg_C"/>
    <property type="match status" value="1"/>
</dbReference>
<keyword evidence="1 2" id="KW-0238">DNA-binding</keyword>
<evidence type="ECO:0000313" key="4">
    <source>
        <dbReference type="EMBL" id="AYV21023.1"/>
    </source>
</evidence>
<dbReference type="RefSeq" id="WP_124940275.1">
    <property type="nucleotide sequence ID" value="NZ_CP033577.1"/>
</dbReference>
<feature type="DNA-binding region" description="OmpR/PhoB-type" evidence="2">
    <location>
        <begin position="12"/>
        <end position="113"/>
    </location>
</feature>
<evidence type="ECO:0000256" key="1">
    <source>
        <dbReference type="ARBA" id="ARBA00023125"/>
    </source>
</evidence>
<evidence type="ECO:0000256" key="2">
    <source>
        <dbReference type="PROSITE-ProRule" id="PRU01091"/>
    </source>
</evidence>
<dbReference type="InterPro" id="IPR016032">
    <property type="entry name" value="Sig_transdc_resp-reg_C-effctor"/>
</dbReference>
<organism evidence="4 5">
    <name type="scientific">Vibrio mediterranei</name>
    <dbReference type="NCBI Taxonomy" id="689"/>
    <lineage>
        <taxon>Bacteria</taxon>
        <taxon>Pseudomonadati</taxon>
        <taxon>Pseudomonadota</taxon>
        <taxon>Gammaproteobacteria</taxon>
        <taxon>Vibrionales</taxon>
        <taxon>Vibrionaceae</taxon>
        <taxon>Vibrio</taxon>
    </lineage>
</organism>
<evidence type="ECO:0000313" key="5">
    <source>
        <dbReference type="Proteomes" id="UP000279760"/>
    </source>
</evidence>
<feature type="domain" description="OmpR/PhoB-type" evidence="3">
    <location>
        <begin position="12"/>
        <end position="113"/>
    </location>
</feature>
<dbReference type="InterPro" id="IPR001867">
    <property type="entry name" value="OmpR/PhoB-type_DNA-bd"/>
</dbReference>
<dbReference type="Gene3D" id="1.10.10.10">
    <property type="entry name" value="Winged helix-like DNA-binding domain superfamily/Winged helix DNA-binding domain"/>
    <property type="match status" value="1"/>
</dbReference>
<name>A0A3G4V8B6_9VIBR</name>
<dbReference type="GO" id="GO:0006355">
    <property type="term" value="P:regulation of DNA-templated transcription"/>
    <property type="evidence" value="ECO:0007669"/>
    <property type="project" value="InterPro"/>
</dbReference>
<dbReference type="AlphaFoldDB" id="A0A3G4V8B6"/>
<sequence>MNNVLQKARTTDSTIRIGELNYNPFSRELSNSEGSVSLEQRNLDILELLLENVGIPQTSEDIIERIWDSKFVSKNVISNRISSLRATLRDLDQTNDPNKTLITYPKKGYYLNPESVSILDIKKKRLRQEKRKRKI</sequence>
<dbReference type="PROSITE" id="PS51755">
    <property type="entry name" value="OMPR_PHOB"/>
    <property type="match status" value="1"/>
</dbReference>
<dbReference type="GO" id="GO:0000160">
    <property type="term" value="P:phosphorelay signal transduction system"/>
    <property type="evidence" value="ECO:0007669"/>
    <property type="project" value="InterPro"/>
</dbReference>
<proteinExistence type="predicted"/>
<evidence type="ECO:0000259" key="3">
    <source>
        <dbReference type="PROSITE" id="PS51755"/>
    </source>
</evidence>
<accession>A0A3G4V8B6</accession>
<dbReference type="SMART" id="SM00862">
    <property type="entry name" value="Trans_reg_C"/>
    <property type="match status" value="1"/>
</dbReference>
<reference evidence="4 5" key="1">
    <citation type="submission" date="2018-11" db="EMBL/GenBank/DDBJ databases">
        <title>Complete Genome Sequence of Vbrio mediterranei 117-T6: a Potential Pathogen Bacteria Isolated from the Conchocelis of Pyropia.</title>
        <authorList>
            <person name="Liu Q."/>
        </authorList>
    </citation>
    <scope>NUCLEOTIDE SEQUENCE [LARGE SCALE GENOMIC DNA]</scope>
    <source>
        <strain evidence="4 5">117-T6</strain>
    </source>
</reference>
<dbReference type="SUPFAM" id="SSF46894">
    <property type="entry name" value="C-terminal effector domain of the bipartite response regulators"/>
    <property type="match status" value="1"/>
</dbReference>
<dbReference type="InterPro" id="IPR036388">
    <property type="entry name" value="WH-like_DNA-bd_sf"/>
</dbReference>
<dbReference type="GO" id="GO:0003677">
    <property type="term" value="F:DNA binding"/>
    <property type="evidence" value="ECO:0007669"/>
    <property type="project" value="UniProtKB-UniRule"/>
</dbReference>